<dbReference type="AlphaFoldDB" id="A0A1X0DBW9"/>
<keyword evidence="2" id="KW-1185">Reference proteome</keyword>
<reference evidence="1 2" key="1">
    <citation type="submission" date="2016-12" db="EMBL/GenBank/DDBJ databases">
        <title>The new phylogeny of genus Mycobacterium.</title>
        <authorList>
            <person name="Tortoli E."/>
            <person name="Trovato A."/>
            <person name="Cirillo D.M."/>
        </authorList>
    </citation>
    <scope>NUCLEOTIDE SEQUENCE [LARGE SCALE GENOMIC DNA]</scope>
    <source>
        <strain evidence="1 2">DSM 45130</strain>
    </source>
</reference>
<gene>
    <name evidence="1" type="ORF">BST26_12370</name>
</gene>
<sequence length="91" mass="9774">MPAALAGAGIAHANTLTLYPVQHVGGIWVGWDGGSGGTWCTYTSDWYTNRVYQNAAGQGGLFIPGVPLNRPWDINVNCDNGDTGFWGGYYY</sequence>
<proteinExistence type="predicted"/>
<organism evidence="1 2">
    <name type="scientific">Mycolicibacterium insubricum</name>
    <dbReference type="NCBI Taxonomy" id="444597"/>
    <lineage>
        <taxon>Bacteria</taxon>
        <taxon>Bacillati</taxon>
        <taxon>Actinomycetota</taxon>
        <taxon>Actinomycetes</taxon>
        <taxon>Mycobacteriales</taxon>
        <taxon>Mycobacteriaceae</taxon>
        <taxon>Mycolicibacterium</taxon>
    </lineage>
</organism>
<evidence type="ECO:0000313" key="2">
    <source>
        <dbReference type="Proteomes" id="UP000192801"/>
    </source>
</evidence>
<comment type="caution">
    <text evidence="1">The sequence shown here is derived from an EMBL/GenBank/DDBJ whole genome shotgun (WGS) entry which is preliminary data.</text>
</comment>
<protein>
    <submittedName>
        <fullName evidence="1">Uncharacterized protein</fullName>
    </submittedName>
</protein>
<accession>A0A1X0DBW9</accession>
<name>A0A1X0DBW9_9MYCO</name>
<dbReference type="EMBL" id="MVHS01000027">
    <property type="protein sequence ID" value="ORA69906.1"/>
    <property type="molecule type" value="Genomic_DNA"/>
</dbReference>
<dbReference type="Proteomes" id="UP000192801">
    <property type="component" value="Unassembled WGS sequence"/>
</dbReference>
<evidence type="ECO:0000313" key="1">
    <source>
        <dbReference type="EMBL" id="ORA69906.1"/>
    </source>
</evidence>